<keyword evidence="4 11" id="KW-0863">Zinc-finger</keyword>
<accession>A0A0K0D1E1</accession>
<dbReference type="GO" id="GO:0008270">
    <property type="term" value="F:zinc ion binding"/>
    <property type="evidence" value="ECO:0007669"/>
    <property type="project" value="UniProtKB-KW"/>
</dbReference>
<evidence type="ECO:0000256" key="11">
    <source>
        <dbReference type="RuleBase" id="RU004334"/>
    </source>
</evidence>
<evidence type="ECO:0000256" key="1">
    <source>
        <dbReference type="ARBA" id="ARBA00004123"/>
    </source>
</evidence>
<name>A0A0K0D1E1_ANGCA</name>
<evidence type="ECO:0000313" key="14">
    <source>
        <dbReference type="Proteomes" id="UP000035642"/>
    </source>
</evidence>
<keyword evidence="7 11" id="KW-0238">DNA-binding</keyword>
<keyword evidence="9 11" id="KW-0675">Receptor</keyword>
<evidence type="ECO:0000256" key="6">
    <source>
        <dbReference type="ARBA" id="ARBA00023015"/>
    </source>
</evidence>
<keyword evidence="5 11" id="KW-0862">Zinc</keyword>
<reference evidence="14" key="1">
    <citation type="submission" date="2012-09" db="EMBL/GenBank/DDBJ databases">
        <authorList>
            <person name="Martin A.A."/>
        </authorList>
    </citation>
    <scope>NUCLEOTIDE SEQUENCE</scope>
</reference>
<dbReference type="InterPro" id="IPR000536">
    <property type="entry name" value="Nucl_hrmn_rcpt_lig-bd"/>
</dbReference>
<evidence type="ECO:0000256" key="4">
    <source>
        <dbReference type="ARBA" id="ARBA00022771"/>
    </source>
</evidence>
<dbReference type="PANTHER" id="PTHR46011:SF6">
    <property type="entry name" value="HIGH ZINC ACTIVATED NUCLEAR RECEPTOR PROTEIN"/>
    <property type="match status" value="1"/>
</dbReference>
<organism evidence="14 15">
    <name type="scientific">Angiostrongylus cantonensis</name>
    <name type="common">Rat lungworm</name>
    <dbReference type="NCBI Taxonomy" id="6313"/>
    <lineage>
        <taxon>Eukaryota</taxon>
        <taxon>Metazoa</taxon>
        <taxon>Ecdysozoa</taxon>
        <taxon>Nematoda</taxon>
        <taxon>Chromadorea</taxon>
        <taxon>Rhabditida</taxon>
        <taxon>Rhabditina</taxon>
        <taxon>Rhabditomorpha</taxon>
        <taxon>Strongyloidea</taxon>
        <taxon>Metastrongylidae</taxon>
        <taxon>Angiostrongylus</taxon>
    </lineage>
</organism>
<feature type="domain" description="Nuclear receptor" evidence="12">
    <location>
        <begin position="7"/>
        <end position="82"/>
    </location>
</feature>
<dbReference type="SMART" id="SM00430">
    <property type="entry name" value="HOLI"/>
    <property type="match status" value="1"/>
</dbReference>
<dbReference type="GO" id="GO:0003700">
    <property type="term" value="F:DNA-binding transcription factor activity"/>
    <property type="evidence" value="ECO:0007669"/>
    <property type="project" value="InterPro"/>
</dbReference>
<dbReference type="SUPFAM" id="SSF57716">
    <property type="entry name" value="Glucocorticoid receptor-like (DNA-binding domain)"/>
    <property type="match status" value="1"/>
</dbReference>
<dbReference type="Gene3D" id="1.10.565.10">
    <property type="entry name" value="Retinoid X Receptor"/>
    <property type="match status" value="1"/>
</dbReference>
<dbReference type="CDD" id="cd06960">
    <property type="entry name" value="NR_DBD_HNF4A"/>
    <property type="match status" value="1"/>
</dbReference>
<dbReference type="STRING" id="6313.A0A0K0D1E1"/>
<proteinExistence type="inferred from homology"/>
<dbReference type="InterPro" id="IPR001628">
    <property type="entry name" value="Znf_hrmn_rcpt"/>
</dbReference>
<dbReference type="InterPro" id="IPR013088">
    <property type="entry name" value="Znf_NHR/GATA"/>
</dbReference>
<dbReference type="Pfam" id="PF00104">
    <property type="entry name" value="Hormone_recep"/>
    <property type="match status" value="1"/>
</dbReference>
<dbReference type="Gene3D" id="3.30.50.10">
    <property type="entry name" value="Erythroid Transcription Factor GATA-1, subunit A"/>
    <property type="match status" value="1"/>
</dbReference>
<dbReference type="Proteomes" id="UP000035642">
    <property type="component" value="Unassembled WGS sequence"/>
</dbReference>
<protein>
    <submittedName>
        <fullName evidence="15">Nuclear receptor domain-containing protein</fullName>
    </submittedName>
</protein>
<evidence type="ECO:0000256" key="3">
    <source>
        <dbReference type="ARBA" id="ARBA00022723"/>
    </source>
</evidence>
<keyword evidence="6 11" id="KW-0805">Transcription regulation</keyword>
<comment type="subcellular location">
    <subcellularLocation>
        <location evidence="1 11">Nucleus</location>
    </subcellularLocation>
</comment>
<dbReference type="PROSITE" id="PS51030">
    <property type="entry name" value="NUCLEAR_REC_DBD_2"/>
    <property type="match status" value="1"/>
</dbReference>
<sequence length="316" mass="36439">MTLLPSTVQCQICFDEADGLHFTVNACRACAAFFRRTVALDLRYECRFDGKCHIEKSMRNMCRSCRLKKCLEVGMQTSGIYELRSSNFDSSKKVCQLEAHLITDIVNTYFYPFDKLQFTQKAILFKNFFCYLSHTDRAYQSYRLFGQDESNDRLLMPDGGIIKSSELETFYANARGVHSQPTDAAKVFRPSMEFILNVIIPYMRRIQLTEIEYVAILGFLLWNEAVADISRDTIAIIHLTKDSLLDELHEHYQCMGMEGHQITKRIGQLMLLLPHLTRSVVMLRENSELAELFNIFEADICCKSFKAGSYAMEPQP</sequence>
<dbReference type="PANTHER" id="PTHR46011">
    <property type="entry name" value="NUCLEAR HORMONE RECEPTOR FAMILY MEMBER NHR-86-RELATED"/>
    <property type="match status" value="1"/>
</dbReference>
<dbReference type="InterPro" id="IPR049636">
    <property type="entry name" value="HNF4-like_DBD"/>
</dbReference>
<keyword evidence="8 11" id="KW-0804">Transcription</keyword>
<dbReference type="WBParaSite" id="ACAC_0000388601-mRNA-1">
    <property type="protein sequence ID" value="ACAC_0000388601-mRNA-1"/>
    <property type="gene ID" value="ACAC_0000388601"/>
</dbReference>
<evidence type="ECO:0000256" key="8">
    <source>
        <dbReference type="ARBA" id="ARBA00023163"/>
    </source>
</evidence>
<dbReference type="SUPFAM" id="SSF48508">
    <property type="entry name" value="Nuclear receptor ligand-binding domain"/>
    <property type="match status" value="1"/>
</dbReference>
<evidence type="ECO:0000259" key="12">
    <source>
        <dbReference type="PROSITE" id="PS51030"/>
    </source>
</evidence>
<keyword evidence="14" id="KW-1185">Reference proteome</keyword>
<dbReference type="InterPro" id="IPR035500">
    <property type="entry name" value="NHR-like_dom_sf"/>
</dbReference>
<dbReference type="GO" id="GO:0000978">
    <property type="term" value="F:RNA polymerase II cis-regulatory region sequence-specific DNA binding"/>
    <property type="evidence" value="ECO:0007669"/>
    <property type="project" value="InterPro"/>
</dbReference>
<dbReference type="Pfam" id="PF00105">
    <property type="entry name" value="zf-C4"/>
    <property type="match status" value="1"/>
</dbReference>
<evidence type="ECO:0000256" key="10">
    <source>
        <dbReference type="ARBA" id="ARBA00023242"/>
    </source>
</evidence>
<dbReference type="SMART" id="SM00399">
    <property type="entry name" value="ZnF_C4"/>
    <property type="match status" value="1"/>
</dbReference>
<evidence type="ECO:0000256" key="2">
    <source>
        <dbReference type="ARBA" id="ARBA00005993"/>
    </source>
</evidence>
<evidence type="ECO:0000256" key="5">
    <source>
        <dbReference type="ARBA" id="ARBA00022833"/>
    </source>
</evidence>
<keyword evidence="10 11" id="KW-0539">Nucleus</keyword>
<evidence type="ECO:0000256" key="7">
    <source>
        <dbReference type="ARBA" id="ARBA00023125"/>
    </source>
</evidence>
<dbReference type="PROSITE" id="PS51843">
    <property type="entry name" value="NR_LBD"/>
    <property type="match status" value="1"/>
</dbReference>
<evidence type="ECO:0000259" key="13">
    <source>
        <dbReference type="PROSITE" id="PS51843"/>
    </source>
</evidence>
<keyword evidence="3 11" id="KW-0479">Metal-binding</keyword>
<dbReference type="AlphaFoldDB" id="A0A0K0D1E1"/>
<dbReference type="PRINTS" id="PR00047">
    <property type="entry name" value="STROIDFINGER"/>
</dbReference>
<comment type="similarity">
    <text evidence="2 11">Belongs to the nuclear hormone receptor family.</text>
</comment>
<feature type="domain" description="NR LBD" evidence="13">
    <location>
        <begin position="53"/>
        <end position="309"/>
    </location>
</feature>
<reference evidence="15" key="2">
    <citation type="submission" date="2017-02" db="UniProtKB">
        <authorList>
            <consortium name="WormBaseParasite"/>
        </authorList>
    </citation>
    <scope>IDENTIFICATION</scope>
</reference>
<evidence type="ECO:0000313" key="15">
    <source>
        <dbReference type="WBParaSite" id="ACAC_0000388601-mRNA-1"/>
    </source>
</evidence>
<dbReference type="PROSITE" id="PS00031">
    <property type="entry name" value="NUCLEAR_REC_DBD_1"/>
    <property type="match status" value="1"/>
</dbReference>
<evidence type="ECO:0000256" key="9">
    <source>
        <dbReference type="ARBA" id="ARBA00023170"/>
    </source>
</evidence>
<dbReference type="GO" id="GO:0005634">
    <property type="term" value="C:nucleus"/>
    <property type="evidence" value="ECO:0007669"/>
    <property type="project" value="UniProtKB-SubCell"/>
</dbReference>